<evidence type="ECO:0000313" key="1">
    <source>
        <dbReference type="EMBL" id="MBB5225904.1"/>
    </source>
</evidence>
<evidence type="ECO:0000313" key="2">
    <source>
        <dbReference type="Proteomes" id="UP000518887"/>
    </source>
</evidence>
<name>A0A7W8LLY3_9SPIR</name>
<sequence length="361" mass="42615">MSNLEFLKKQAKNFLKDWKTQTKTIESDGFVSYHYDWKFYNVKDLFFYYGFDDKDEEDINLARAQHIIAKMVGFRKWNDLIHASKTELELAELLLRRFKTSEDIQDWEETLNFAGISQYGTEAVLDYARQYYKIDDNFNSTETISKKDYTEPTYYLHFLEETFPDKQTRKMFEFFIASILAHDDKPRKAAFFVGDTATGKSTMINVLNTVFKNMIGVFYSGSNSLNMTSWDNSYLNKWAMVGHHIENKISGKFFDIFTRTPSKEVKPCFARMIIQGNFMPYITGDKSRYDSVLVIPFEHQIKRENYLASDDICKKIETEVPSIIMRYANLYIELRDKLNGVISESELSKLRKKEYMAKKRF</sequence>
<comment type="caution">
    <text evidence="1">The sequence shown here is derived from an EMBL/GenBank/DDBJ whole genome shotgun (WGS) entry which is preliminary data.</text>
</comment>
<keyword evidence="2" id="KW-1185">Reference proteome</keyword>
<gene>
    <name evidence="1" type="ORF">HNP76_001272</name>
</gene>
<keyword evidence="1" id="KW-0547">Nucleotide-binding</keyword>
<dbReference type="Proteomes" id="UP000518887">
    <property type="component" value="Unassembled WGS sequence"/>
</dbReference>
<protein>
    <submittedName>
        <fullName evidence="1">Energy-coupling factor transporter ATP-binding protein EcfA2</fullName>
    </submittedName>
</protein>
<dbReference type="AlphaFoldDB" id="A0A7W8LLY3"/>
<dbReference type="EMBL" id="JACHFQ010000004">
    <property type="protein sequence ID" value="MBB5225904.1"/>
    <property type="molecule type" value="Genomic_DNA"/>
</dbReference>
<reference evidence="1 2" key="1">
    <citation type="submission" date="2020-08" db="EMBL/GenBank/DDBJ databases">
        <title>Genomic Encyclopedia of Type Strains, Phase IV (KMG-IV): sequencing the most valuable type-strain genomes for metagenomic binning, comparative biology and taxonomic classification.</title>
        <authorList>
            <person name="Goeker M."/>
        </authorList>
    </citation>
    <scope>NUCLEOTIDE SEQUENCE [LARGE SCALE GENOMIC DNA]</scope>
    <source>
        <strain evidence="1 2">DSM 103462</strain>
    </source>
</reference>
<keyword evidence="1" id="KW-0067">ATP-binding</keyword>
<accession>A0A7W8LLY3</accession>
<dbReference type="GO" id="GO:0005524">
    <property type="term" value="F:ATP binding"/>
    <property type="evidence" value="ECO:0007669"/>
    <property type="project" value="UniProtKB-KW"/>
</dbReference>
<dbReference type="RefSeq" id="WP_184658662.1">
    <property type="nucleotide sequence ID" value="NZ_CP031518.1"/>
</dbReference>
<organism evidence="1 2">
    <name type="scientific">Treponema ruminis</name>
    <dbReference type="NCBI Taxonomy" id="744515"/>
    <lineage>
        <taxon>Bacteria</taxon>
        <taxon>Pseudomonadati</taxon>
        <taxon>Spirochaetota</taxon>
        <taxon>Spirochaetia</taxon>
        <taxon>Spirochaetales</taxon>
        <taxon>Treponemataceae</taxon>
        <taxon>Treponema</taxon>
    </lineage>
</organism>
<proteinExistence type="predicted"/>